<gene>
    <name evidence="3" type="ORF">IAB04_07450</name>
</gene>
<feature type="compositionally biased region" description="Low complexity" evidence="1">
    <location>
        <begin position="183"/>
        <end position="192"/>
    </location>
</feature>
<reference evidence="3" key="1">
    <citation type="submission" date="2020-10" db="EMBL/GenBank/DDBJ databases">
        <authorList>
            <person name="Gilroy R."/>
        </authorList>
    </citation>
    <scope>NUCLEOTIDE SEQUENCE</scope>
    <source>
        <strain evidence="3">ChiSjej4B22-9803</strain>
    </source>
</reference>
<evidence type="ECO:0000313" key="4">
    <source>
        <dbReference type="Proteomes" id="UP000824111"/>
    </source>
</evidence>
<dbReference type="AlphaFoldDB" id="A0A9D1LWA9"/>
<comment type="caution">
    <text evidence="3">The sequence shown here is derived from an EMBL/GenBank/DDBJ whole genome shotgun (WGS) entry which is preliminary data.</text>
</comment>
<evidence type="ECO:0000256" key="1">
    <source>
        <dbReference type="SAM" id="MobiDB-lite"/>
    </source>
</evidence>
<protein>
    <submittedName>
        <fullName evidence="3">Uncharacterized protein</fullName>
    </submittedName>
</protein>
<evidence type="ECO:0000313" key="3">
    <source>
        <dbReference type="EMBL" id="HIU49186.1"/>
    </source>
</evidence>
<reference evidence="3" key="2">
    <citation type="journal article" date="2021" name="PeerJ">
        <title>Extensive microbial diversity within the chicken gut microbiome revealed by metagenomics and culture.</title>
        <authorList>
            <person name="Gilroy R."/>
            <person name="Ravi A."/>
            <person name="Getino M."/>
            <person name="Pursley I."/>
            <person name="Horton D.L."/>
            <person name="Alikhan N.F."/>
            <person name="Baker D."/>
            <person name="Gharbi K."/>
            <person name="Hall N."/>
            <person name="Watson M."/>
            <person name="Adriaenssens E.M."/>
            <person name="Foster-Nyarko E."/>
            <person name="Jarju S."/>
            <person name="Secka A."/>
            <person name="Antonio M."/>
            <person name="Oren A."/>
            <person name="Chaudhuri R.R."/>
            <person name="La Ragione R."/>
            <person name="Hildebrand F."/>
            <person name="Pallen M.J."/>
        </authorList>
    </citation>
    <scope>NUCLEOTIDE SEQUENCE</scope>
    <source>
        <strain evidence="3">ChiSjej4B22-9803</strain>
    </source>
</reference>
<dbReference type="Proteomes" id="UP000824111">
    <property type="component" value="Unassembled WGS sequence"/>
</dbReference>
<accession>A0A9D1LWA9</accession>
<keyword evidence="2" id="KW-0472">Membrane</keyword>
<organism evidence="3 4">
    <name type="scientific">Candidatus Avimonoglobus intestinipullorum</name>
    <dbReference type="NCBI Taxonomy" id="2840699"/>
    <lineage>
        <taxon>Bacteria</taxon>
        <taxon>Bacillati</taxon>
        <taxon>Bacillota</taxon>
        <taxon>Clostridia</taxon>
        <taxon>Eubacteriales</taxon>
        <taxon>Candidatus Avimonoglobus</taxon>
    </lineage>
</organism>
<sequence>MSSNNYKKKKVRTRSDNILNVIIAVVILAFLVLAGFAVAPSIQNMIANYEASKPQEVETVEKFAESQGKTADEFLAEYGLTDNENVNKDTAIDGIQFYMTLENMAKYQNTSVEELKAHYGLDDTTANDTTYSDAMANMNAGPVVEDMYGTDFETFRTQMGLPDVLTETSKWSEVTAAAQAMQEAANLAASEEPAAEEGADSTATEAPADAADAVDASDAPEASQAPEEGE</sequence>
<feature type="compositionally biased region" description="Low complexity" evidence="1">
    <location>
        <begin position="200"/>
        <end position="222"/>
    </location>
</feature>
<feature type="region of interest" description="Disordered" evidence="1">
    <location>
        <begin position="183"/>
        <end position="230"/>
    </location>
</feature>
<feature type="transmembrane region" description="Helical" evidence="2">
    <location>
        <begin position="21"/>
        <end position="42"/>
    </location>
</feature>
<dbReference type="EMBL" id="DVND01000189">
    <property type="protein sequence ID" value="HIU49186.1"/>
    <property type="molecule type" value="Genomic_DNA"/>
</dbReference>
<name>A0A9D1LWA9_9FIRM</name>
<proteinExistence type="predicted"/>
<keyword evidence="2" id="KW-0812">Transmembrane</keyword>
<keyword evidence="2" id="KW-1133">Transmembrane helix</keyword>
<evidence type="ECO:0000256" key="2">
    <source>
        <dbReference type="SAM" id="Phobius"/>
    </source>
</evidence>